<dbReference type="RefSeq" id="WP_171227427.1">
    <property type="nucleotide sequence ID" value="NZ_CP053085.1"/>
</dbReference>
<dbReference type="GO" id="GO:0005524">
    <property type="term" value="F:ATP binding"/>
    <property type="evidence" value="ECO:0007669"/>
    <property type="project" value="UniProtKB-UniRule"/>
</dbReference>
<dbReference type="Pfam" id="PF02786">
    <property type="entry name" value="CPSase_L_D2"/>
    <property type="match status" value="1"/>
</dbReference>
<evidence type="ECO:0000259" key="15">
    <source>
        <dbReference type="PROSITE" id="PS50975"/>
    </source>
</evidence>
<organism evidence="16 17">
    <name type="scientific">Gemmatimonas groenlandica</name>
    <dbReference type="NCBI Taxonomy" id="2732249"/>
    <lineage>
        <taxon>Bacteria</taxon>
        <taxon>Pseudomonadati</taxon>
        <taxon>Gemmatimonadota</taxon>
        <taxon>Gemmatimonadia</taxon>
        <taxon>Gemmatimonadales</taxon>
        <taxon>Gemmatimonadaceae</taxon>
        <taxon>Gemmatimonas</taxon>
    </lineage>
</organism>
<evidence type="ECO:0000256" key="11">
    <source>
        <dbReference type="ARBA" id="ARBA00048094"/>
    </source>
</evidence>
<evidence type="ECO:0000313" key="16">
    <source>
        <dbReference type="EMBL" id="QJR37990.1"/>
    </source>
</evidence>
<dbReference type="AlphaFoldDB" id="A0A6M4ITJ0"/>
<feature type="region of interest" description="Disordered" evidence="14">
    <location>
        <begin position="898"/>
        <end position="930"/>
    </location>
</feature>
<evidence type="ECO:0000256" key="4">
    <source>
        <dbReference type="ARBA" id="ARBA00012968"/>
    </source>
</evidence>
<gene>
    <name evidence="16" type="primary">cphA</name>
    <name evidence="16" type="ORF">HKW67_21895</name>
</gene>
<dbReference type="SUPFAM" id="SSF56059">
    <property type="entry name" value="Glutathione synthetase ATP-binding domain-like"/>
    <property type="match status" value="1"/>
</dbReference>
<dbReference type="Pfam" id="PF02875">
    <property type="entry name" value="Mur_ligase_C"/>
    <property type="match status" value="1"/>
</dbReference>
<dbReference type="Gene3D" id="3.90.190.20">
    <property type="entry name" value="Mur ligase, C-terminal domain"/>
    <property type="match status" value="1"/>
</dbReference>
<dbReference type="Gene3D" id="3.30.1490.20">
    <property type="entry name" value="ATP-grasp fold, A domain"/>
    <property type="match status" value="1"/>
</dbReference>
<comment type="similarity">
    <text evidence="2">In the C-terminal section; belongs to the MurCDEF family.</text>
</comment>
<dbReference type="Proteomes" id="UP000500938">
    <property type="component" value="Chromosome"/>
</dbReference>
<dbReference type="GO" id="GO:0046872">
    <property type="term" value="F:metal ion binding"/>
    <property type="evidence" value="ECO:0007669"/>
    <property type="project" value="InterPro"/>
</dbReference>
<evidence type="ECO:0000256" key="1">
    <source>
        <dbReference type="ARBA" id="ARBA00003184"/>
    </source>
</evidence>
<dbReference type="EC" id="6.3.2.30" evidence="4"/>
<dbReference type="NCBIfam" id="NF010623">
    <property type="entry name" value="PRK14016.1"/>
    <property type="match status" value="1"/>
</dbReference>
<dbReference type="PANTHER" id="PTHR23135:SF18">
    <property type="entry name" value="CYANOPHYCIN SYNTHETASE"/>
    <property type="match status" value="1"/>
</dbReference>
<dbReference type="InterPro" id="IPR036565">
    <property type="entry name" value="Mur-like_cat_sf"/>
</dbReference>
<dbReference type="InterPro" id="IPR013815">
    <property type="entry name" value="ATP_grasp_subdomain_1"/>
</dbReference>
<sequence>MKILERSTYVGPSHYAHFPVIRLVLDLGALEEWPTKRLGDEFVQALLAALPGLHEHGCSYGEAGGFVRRMTEDDGTWLGHVLEHVAIELQNIAGVKVTFGKTRETAQPGVYDVVFEYEQADVGHEAAEVALDLLHHLLPEALRPRGTDPSFDLAARRDAFIRYAQRRALGPSTASIVHAAEARDIPWIRLNEQSLIQLGYGCYQQRIQATITGKTSHIAVELASDKEETNRILANLGLPVPKQRLVQTAEKAISAAKTIGYPVVTKPYNGNHGRGVSIALATPEQVVAGFQRAQEISRSVIVESYITGHDHRMLVVNGELVAVSKREPGKVTGDGVHSIEQLIAIVNSDPRRGIGHEKVLTQLDLDEQAMGLLAKLGYSAGTVPPAGEDVYLRLTANLSTGGTATDMTDVVHPDNAEMAVRAIQAIGLDVGGVDFLTPDITESYKDIGGAVCEVNAAPGFRMHMAPSEGRPRDVAGKVIDMLFPDRAPSTIPIAAITGTNGKTTTSRLLAHIHKLAGKRVGLTTTDGVYIDGQRTVEGDMTGPTSARIVLSDPAVQVAVLETARGGLLRAGMAMRHVDVGAVLNIQPDHLGQKGIETLEQLAEVKRTVVEIATDTAVLNADDPNTLRMAAYTKAKHVCYVTMDPAHDLVREHIRAGGRAIALEAGVNGQMITIYDRGAHIPLLWTHLIPATLEGRATFNVQNAMFAAAMAFAMGVRLEDIRHGLRTFDTTFFQAPGRLNVYDEHPFKVLFDYGHNAHAIAALCDLVNRMKPVGRRICVLSAPGDRRDEDIVAIGAVSAAGHFDHYIVRRDDSPRGRGVDEVPRMLRDALISHGVAADAVTMIIDEQEAIEGALRMARAGDLVLVFADVLARGWKQITNFRPDDEQLVIPPPRAARAVPRAAVSEEAPADDTAPARSTAAPATTVEPPAKWNSVTDDVVLMRDERGVILVPEASD</sequence>
<evidence type="ECO:0000256" key="3">
    <source>
        <dbReference type="ARBA" id="ARBA00011738"/>
    </source>
</evidence>
<name>A0A6M4ITJ0_9BACT</name>
<dbReference type="InterPro" id="IPR044019">
    <property type="entry name" value="Cyanophycin_syn_N"/>
</dbReference>
<feature type="compositionally biased region" description="Low complexity" evidence="14">
    <location>
        <begin position="898"/>
        <end position="928"/>
    </location>
</feature>
<dbReference type="Pfam" id="PF08245">
    <property type="entry name" value="Mur_ligase_M"/>
    <property type="match status" value="1"/>
</dbReference>
<dbReference type="Pfam" id="PF18921">
    <property type="entry name" value="Cyanophycin_syn"/>
    <property type="match status" value="1"/>
</dbReference>
<keyword evidence="7 16" id="KW-0436">Ligase</keyword>
<evidence type="ECO:0000256" key="9">
    <source>
        <dbReference type="ARBA" id="ARBA00022840"/>
    </source>
</evidence>
<dbReference type="GO" id="GO:0071160">
    <property type="term" value="F:cyanophycin synthetase activity (L-aspartate-adding)"/>
    <property type="evidence" value="ECO:0007669"/>
    <property type="project" value="UniProtKB-EC"/>
</dbReference>
<dbReference type="PROSITE" id="PS50975">
    <property type="entry name" value="ATP_GRASP"/>
    <property type="match status" value="1"/>
</dbReference>
<keyword evidence="9 13" id="KW-0067">ATP-binding</keyword>
<dbReference type="Gene3D" id="3.30.470.20">
    <property type="entry name" value="ATP-grasp fold, B domain"/>
    <property type="match status" value="1"/>
</dbReference>
<keyword evidence="17" id="KW-1185">Reference proteome</keyword>
<evidence type="ECO:0000256" key="12">
    <source>
        <dbReference type="ARBA" id="ARBA00048425"/>
    </source>
</evidence>
<evidence type="ECO:0000256" key="13">
    <source>
        <dbReference type="PROSITE-ProRule" id="PRU00409"/>
    </source>
</evidence>
<comment type="catalytic activity">
    <reaction evidence="11">
        <text>[L-4-(L-arginin-2-N-yl)aspartate](n)-L-aspartate + L-arginine + ATP = [L-4-(L-arginin-2-N-yl)aspartate](n+1) + ADP + phosphate + H(+)</text>
        <dbReference type="Rhea" id="RHEA:23888"/>
        <dbReference type="Rhea" id="RHEA-COMP:13732"/>
        <dbReference type="Rhea" id="RHEA-COMP:13733"/>
        <dbReference type="ChEBI" id="CHEBI:15378"/>
        <dbReference type="ChEBI" id="CHEBI:30616"/>
        <dbReference type="ChEBI" id="CHEBI:32682"/>
        <dbReference type="ChEBI" id="CHEBI:43474"/>
        <dbReference type="ChEBI" id="CHEBI:137986"/>
        <dbReference type="ChEBI" id="CHEBI:137990"/>
        <dbReference type="ChEBI" id="CHEBI:456216"/>
        <dbReference type="EC" id="6.3.2.30"/>
    </reaction>
</comment>
<dbReference type="EMBL" id="CP053085">
    <property type="protein sequence ID" value="QJR37990.1"/>
    <property type="molecule type" value="Genomic_DNA"/>
</dbReference>
<comment type="function">
    <text evidence="1">Catalyzes the ATP-dependent polymerization of arginine and aspartate to multi-L-arginyl-poly-L-aspartic acid (cyanophycin; a water-insoluble reserve polymer).</text>
</comment>
<dbReference type="InterPro" id="IPR011761">
    <property type="entry name" value="ATP-grasp"/>
</dbReference>
<dbReference type="SUPFAM" id="SSF53623">
    <property type="entry name" value="MurD-like peptide ligases, catalytic domain"/>
    <property type="match status" value="1"/>
</dbReference>
<dbReference type="SUPFAM" id="SSF53244">
    <property type="entry name" value="MurD-like peptide ligases, peptide-binding domain"/>
    <property type="match status" value="1"/>
</dbReference>
<dbReference type="NCBIfam" id="TIGR02068">
    <property type="entry name" value="cya_phycin_syn"/>
    <property type="match status" value="1"/>
</dbReference>
<comment type="catalytic activity">
    <reaction evidence="12">
        <text>[L-4-(L-arginin-2-N-yl)aspartate](n) + L-aspartate + ATP = [L-4-(L-arginin-2-N-yl)aspartate](n)-L-aspartate + ADP + phosphate + H(+)</text>
        <dbReference type="Rhea" id="RHEA:13277"/>
        <dbReference type="Rhea" id="RHEA-COMP:13728"/>
        <dbReference type="Rhea" id="RHEA-COMP:13733"/>
        <dbReference type="ChEBI" id="CHEBI:15378"/>
        <dbReference type="ChEBI" id="CHEBI:29991"/>
        <dbReference type="ChEBI" id="CHEBI:30616"/>
        <dbReference type="ChEBI" id="CHEBI:43474"/>
        <dbReference type="ChEBI" id="CHEBI:137986"/>
        <dbReference type="ChEBI" id="CHEBI:137990"/>
        <dbReference type="ChEBI" id="CHEBI:456216"/>
        <dbReference type="EC" id="6.3.2.29"/>
    </reaction>
</comment>
<dbReference type="InterPro" id="IPR013221">
    <property type="entry name" value="Mur_ligase_cen"/>
</dbReference>
<dbReference type="EC" id="6.3.2.29" evidence="5"/>
<evidence type="ECO:0000313" key="17">
    <source>
        <dbReference type="Proteomes" id="UP000500938"/>
    </source>
</evidence>
<dbReference type="InterPro" id="IPR036615">
    <property type="entry name" value="Mur_ligase_C_dom_sf"/>
</dbReference>
<dbReference type="GO" id="GO:0071161">
    <property type="term" value="F:cyanophycin synthetase activity (L-arginine-adding)"/>
    <property type="evidence" value="ECO:0007669"/>
    <property type="project" value="UniProtKB-EC"/>
</dbReference>
<dbReference type="InterPro" id="IPR011810">
    <property type="entry name" value="Cya_phycin_syn"/>
</dbReference>
<accession>A0A6M4ITJ0</accession>
<feature type="domain" description="ATP-grasp" evidence="15">
    <location>
        <begin position="230"/>
        <end position="483"/>
    </location>
</feature>
<dbReference type="InterPro" id="IPR005479">
    <property type="entry name" value="CPAse_ATP-bd"/>
</dbReference>
<proteinExistence type="inferred from homology"/>
<evidence type="ECO:0000256" key="2">
    <source>
        <dbReference type="ARBA" id="ARBA00009060"/>
    </source>
</evidence>
<dbReference type="PANTHER" id="PTHR23135">
    <property type="entry name" value="MUR LIGASE FAMILY MEMBER"/>
    <property type="match status" value="1"/>
</dbReference>
<evidence type="ECO:0000256" key="5">
    <source>
        <dbReference type="ARBA" id="ARBA00013005"/>
    </source>
</evidence>
<evidence type="ECO:0000256" key="10">
    <source>
        <dbReference type="ARBA" id="ARBA00031353"/>
    </source>
</evidence>
<evidence type="ECO:0000256" key="8">
    <source>
        <dbReference type="ARBA" id="ARBA00022741"/>
    </source>
</evidence>
<dbReference type="Gene3D" id="3.40.1190.10">
    <property type="entry name" value="Mur-like, catalytic domain"/>
    <property type="match status" value="1"/>
</dbReference>
<evidence type="ECO:0000256" key="7">
    <source>
        <dbReference type="ARBA" id="ARBA00022598"/>
    </source>
</evidence>
<evidence type="ECO:0000256" key="6">
    <source>
        <dbReference type="ARBA" id="ARBA00022036"/>
    </source>
</evidence>
<dbReference type="KEGG" id="ggr:HKW67_21895"/>
<comment type="subunit">
    <text evidence="3">Homodimer.</text>
</comment>
<reference evidence="16 17" key="1">
    <citation type="submission" date="2020-05" db="EMBL/GenBank/DDBJ databases">
        <title>Complete genome sequence of Gemmatimonas greenlandica TET16.</title>
        <authorList>
            <person name="Zeng Y."/>
        </authorList>
    </citation>
    <scope>NUCLEOTIDE SEQUENCE [LARGE SCALE GENOMIC DNA]</scope>
    <source>
        <strain evidence="16 17">TET16</strain>
    </source>
</reference>
<evidence type="ECO:0000256" key="14">
    <source>
        <dbReference type="SAM" id="MobiDB-lite"/>
    </source>
</evidence>
<dbReference type="InterPro" id="IPR004101">
    <property type="entry name" value="Mur_ligase_C"/>
</dbReference>
<protein>
    <recommendedName>
        <fullName evidence="6">Cyanophycin synthetase</fullName>
        <ecNumber evidence="5">6.3.2.29</ecNumber>
        <ecNumber evidence="4">6.3.2.30</ecNumber>
    </recommendedName>
    <alternativeName>
        <fullName evidence="10">Cyanophycin synthase</fullName>
    </alternativeName>
</protein>
<keyword evidence="8 13" id="KW-0547">Nucleotide-binding</keyword>